<evidence type="ECO:0000256" key="2">
    <source>
        <dbReference type="SAM" id="SignalP"/>
    </source>
</evidence>
<dbReference type="InterPro" id="IPR012338">
    <property type="entry name" value="Beta-lactam/transpept-like"/>
</dbReference>
<dbReference type="Gene3D" id="3.40.710.10">
    <property type="entry name" value="DD-peptidase/beta-lactamase superfamily"/>
    <property type="match status" value="1"/>
</dbReference>
<accession>A0A143BLN5</accession>
<dbReference type="InterPro" id="IPR000871">
    <property type="entry name" value="Beta-lactam_class-A"/>
</dbReference>
<evidence type="ECO:0000256" key="1">
    <source>
        <dbReference type="ARBA" id="ARBA00001526"/>
    </source>
</evidence>
<dbReference type="OrthoDB" id="9791132at2"/>
<feature type="domain" description="Beta-lactamase class A catalytic" evidence="3">
    <location>
        <begin position="47"/>
        <end position="263"/>
    </location>
</feature>
<sequence length="298" mass="32395">MRLLPVLACVGLLAGALPGAPAAAQSLATLRRTIDSIADGHRGVVGYSITNLETNEHLERRGDEPFSTASLIKVPILVALFDLAEQQQLSLEDPVVLTAIDKVGGAGQLQYLRTPLTLRLWDAAWLMTTLSDNTATNLVLDRIKIRRVWQKMEALGLPRTKVHSGSMTRIASVAPDSSAKYGLGVTTPNEMAQLFTLLAHGKAVSPRADSVMLDILEHNEDDSKLMRFNYGVRAAHKTGDVDQSRTDCGVLYLPARVVACVLTRENVDKRYWTDSEGNAVIARIGQAVAAHWTPVAPR</sequence>
<evidence type="ECO:0000259" key="3">
    <source>
        <dbReference type="Pfam" id="PF13354"/>
    </source>
</evidence>
<proteinExistence type="predicted"/>
<feature type="chain" id="PRO_5007506566" description="Beta-lactamase class A catalytic domain-containing protein" evidence="2">
    <location>
        <begin position="23"/>
        <end position="298"/>
    </location>
</feature>
<keyword evidence="2" id="KW-0732">Signal</keyword>
<dbReference type="Proteomes" id="UP000076404">
    <property type="component" value="Chromosome"/>
</dbReference>
<reference evidence="4 5" key="2">
    <citation type="journal article" date="2016" name="Environ. Microbiol. Rep.">
        <title>Metagenomic evidence for the presence of phototrophic Gemmatimonadetes bacteria in diverse environments.</title>
        <authorList>
            <person name="Zeng Y."/>
            <person name="Baumbach J."/>
            <person name="Barbosa E.G."/>
            <person name="Azevedo V."/>
            <person name="Zhang C."/>
            <person name="Koblizek M."/>
        </authorList>
    </citation>
    <scope>NUCLEOTIDE SEQUENCE [LARGE SCALE GENOMIC DNA]</scope>
    <source>
        <strain evidence="4 5">AP64</strain>
    </source>
</reference>
<evidence type="ECO:0000313" key="4">
    <source>
        <dbReference type="EMBL" id="AMW05956.1"/>
    </source>
</evidence>
<name>A0A143BLN5_9BACT</name>
<dbReference type="GO" id="GO:0030655">
    <property type="term" value="P:beta-lactam antibiotic catabolic process"/>
    <property type="evidence" value="ECO:0007669"/>
    <property type="project" value="InterPro"/>
</dbReference>
<dbReference type="EMBL" id="CP011454">
    <property type="protein sequence ID" value="AMW05956.1"/>
    <property type="molecule type" value="Genomic_DNA"/>
</dbReference>
<gene>
    <name evidence="4" type="ORF">GEMMAAP_16475</name>
</gene>
<organism evidence="4 5">
    <name type="scientific">Gemmatimonas phototrophica</name>
    <dbReference type="NCBI Taxonomy" id="1379270"/>
    <lineage>
        <taxon>Bacteria</taxon>
        <taxon>Pseudomonadati</taxon>
        <taxon>Gemmatimonadota</taxon>
        <taxon>Gemmatimonadia</taxon>
        <taxon>Gemmatimonadales</taxon>
        <taxon>Gemmatimonadaceae</taxon>
        <taxon>Gemmatimonas</taxon>
    </lineage>
</organism>
<dbReference type="GO" id="GO:0046677">
    <property type="term" value="P:response to antibiotic"/>
    <property type="evidence" value="ECO:0007669"/>
    <property type="project" value="InterPro"/>
</dbReference>
<dbReference type="InterPro" id="IPR045155">
    <property type="entry name" value="Beta-lactam_cat"/>
</dbReference>
<dbReference type="AlphaFoldDB" id="A0A143BLN5"/>
<protein>
    <recommendedName>
        <fullName evidence="3">Beta-lactamase class A catalytic domain-containing protein</fullName>
    </recommendedName>
</protein>
<dbReference type="PANTHER" id="PTHR35333:SF4">
    <property type="entry name" value="SLR0121 PROTEIN"/>
    <property type="match status" value="1"/>
</dbReference>
<reference evidence="4 5" key="1">
    <citation type="journal article" date="2014" name="Proc. Natl. Acad. Sci. U.S.A.">
        <title>Functional type 2 photosynthetic reaction centers found in the rare bacterial phylum Gemmatimonadetes.</title>
        <authorList>
            <person name="Zeng Y."/>
            <person name="Feng F."/>
            <person name="Medova H."/>
            <person name="Dean J."/>
            <person name="Koblizek M."/>
        </authorList>
    </citation>
    <scope>NUCLEOTIDE SEQUENCE [LARGE SCALE GENOMIC DNA]</scope>
    <source>
        <strain evidence="4 5">AP64</strain>
    </source>
</reference>
<dbReference type="RefSeq" id="WP_075071552.1">
    <property type="nucleotide sequence ID" value="NZ_CP011454.1"/>
</dbReference>
<dbReference type="STRING" id="1379270.GEMMAAP_16475"/>
<feature type="signal peptide" evidence="2">
    <location>
        <begin position="1"/>
        <end position="22"/>
    </location>
</feature>
<keyword evidence="5" id="KW-1185">Reference proteome</keyword>
<dbReference type="KEGG" id="gph:GEMMAAP_16475"/>
<comment type="catalytic activity">
    <reaction evidence="1">
        <text>a beta-lactam + H2O = a substituted beta-amino acid</text>
        <dbReference type="Rhea" id="RHEA:20401"/>
        <dbReference type="ChEBI" id="CHEBI:15377"/>
        <dbReference type="ChEBI" id="CHEBI:35627"/>
        <dbReference type="ChEBI" id="CHEBI:140347"/>
        <dbReference type="EC" id="3.5.2.6"/>
    </reaction>
</comment>
<dbReference type="SUPFAM" id="SSF56601">
    <property type="entry name" value="beta-lactamase/transpeptidase-like"/>
    <property type="match status" value="1"/>
</dbReference>
<evidence type="ECO:0000313" key="5">
    <source>
        <dbReference type="Proteomes" id="UP000076404"/>
    </source>
</evidence>
<dbReference type="eggNOG" id="COG2367">
    <property type="taxonomic scope" value="Bacteria"/>
</dbReference>
<dbReference type="Pfam" id="PF13354">
    <property type="entry name" value="Beta-lactamase2"/>
    <property type="match status" value="1"/>
</dbReference>
<dbReference type="PANTHER" id="PTHR35333">
    <property type="entry name" value="BETA-LACTAMASE"/>
    <property type="match status" value="1"/>
</dbReference>
<dbReference type="GO" id="GO:0008800">
    <property type="term" value="F:beta-lactamase activity"/>
    <property type="evidence" value="ECO:0007669"/>
    <property type="project" value="UniProtKB-EC"/>
</dbReference>